<name>A0ABW1FYY1_9ACTN</name>
<comment type="caution">
    <text evidence="1">The sequence shown here is derived from an EMBL/GenBank/DDBJ whole genome shotgun (WGS) entry which is preliminary data.</text>
</comment>
<proteinExistence type="predicted"/>
<dbReference type="EMBL" id="JBHSQJ010000006">
    <property type="protein sequence ID" value="MFC5905961.1"/>
    <property type="molecule type" value="Genomic_DNA"/>
</dbReference>
<reference evidence="2" key="1">
    <citation type="journal article" date="2019" name="Int. J. Syst. Evol. Microbiol.">
        <title>The Global Catalogue of Microorganisms (GCM) 10K type strain sequencing project: providing services to taxonomists for standard genome sequencing and annotation.</title>
        <authorList>
            <consortium name="The Broad Institute Genomics Platform"/>
            <consortium name="The Broad Institute Genome Sequencing Center for Infectious Disease"/>
            <person name="Wu L."/>
            <person name="Ma J."/>
        </authorList>
    </citation>
    <scope>NUCLEOTIDE SEQUENCE [LARGE SCALE GENOMIC DNA]</scope>
    <source>
        <strain evidence="2">JCM 4816</strain>
    </source>
</reference>
<dbReference type="RefSeq" id="WP_380578903.1">
    <property type="nucleotide sequence ID" value="NZ_JBHSQJ010000006.1"/>
</dbReference>
<keyword evidence="2" id="KW-1185">Reference proteome</keyword>
<organism evidence="1 2">
    <name type="scientific">Streptacidiphilus monticola</name>
    <dbReference type="NCBI Taxonomy" id="2161674"/>
    <lineage>
        <taxon>Bacteria</taxon>
        <taxon>Bacillati</taxon>
        <taxon>Actinomycetota</taxon>
        <taxon>Actinomycetes</taxon>
        <taxon>Kitasatosporales</taxon>
        <taxon>Streptomycetaceae</taxon>
        <taxon>Streptacidiphilus</taxon>
    </lineage>
</organism>
<evidence type="ECO:0000313" key="1">
    <source>
        <dbReference type="EMBL" id="MFC5905961.1"/>
    </source>
</evidence>
<protein>
    <submittedName>
        <fullName evidence="1">Uncharacterized protein</fullName>
    </submittedName>
</protein>
<sequence>MHVYQMRAEYADGVSSGPVRWWHMVRDNGTTALCGRELDETAAIVSDEQWGKTAEPFCHTCGALYLRQVP</sequence>
<gene>
    <name evidence="1" type="ORF">ACFP3V_01835</name>
</gene>
<dbReference type="Proteomes" id="UP001596174">
    <property type="component" value="Unassembled WGS sequence"/>
</dbReference>
<accession>A0ABW1FYY1</accession>
<evidence type="ECO:0000313" key="2">
    <source>
        <dbReference type="Proteomes" id="UP001596174"/>
    </source>
</evidence>